<comment type="function">
    <text evidence="1">Potential calcium sensor.</text>
</comment>
<feature type="domain" description="EF-hand" evidence="6">
    <location>
        <begin position="45"/>
        <end position="79"/>
    </location>
</feature>
<name>A0AAV8PNN3_ENSVE</name>
<sequence>MSCLMILCLNLQYALSKKPKLKLDKRGSTRDRQVSGLGLMRRYEPDEDEMKQVFDKMSNNKAKIEFEDLKALLQRLKVHDAAREAKQIVQTVGSSKDGSVDFGDFMAVHRKGGVWTSDVVSAFKMFDQDDDGQISAKEIKDMLGRLGEDCSLEECRRMVKEVDKNGDGLVGMDDFMAMMTRTMKLSRLPSSSSSSSAVPLR</sequence>
<dbReference type="Proteomes" id="UP001222027">
    <property type="component" value="Unassembled WGS sequence"/>
</dbReference>
<keyword evidence="5" id="KW-0732">Signal</keyword>
<dbReference type="InterPro" id="IPR018247">
    <property type="entry name" value="EF_Hand_1_Ca_BS"/>
</dbReference>
<evidence type="ECO:0000256" key="3">
    <source>
        <dbReference type="ARBA" id="ARBA00022737"/>
    </source>
</evidence>
<dbReference type="InterPro" id="IPR011992">
    <property type="entry name" value="EF-hand-dom_pair"/>
</dbReference>
<dbReference type="SMART" id="SM00054">
    <property type="entry name" value="EFh"/>
    <property type="match status" value="3"/>
</dbReference>
<dbReference type="PANTHER" id="PTHR10891">
    <property type="entry name" value="EF-HAND CALCIUM-BINDING DOMAIN CONTAINING PROTEIN"/>
    <property type="match status" value="1"/>
</dbReference>
<organism evidence="7 8">
    <name type="scientific">Ensete ventricosum</name>
    <name type="common">Abyssinian banana</name>
    <name type="synonym">Musa ensete</name>
    <dbReference type="NCBI Taxonomy" id="4639"/>
    <lineage>
        <taxon>Eukaryota</taxon>
        <taxon>Viridiplantae</taxon>
        <taxon>Streptophyta</taxon>
        <taxon>Embryophyta</taxon>
        <taxon>Tracheophyta</taxon>
        <taxon>Spermatophyta</taxon>
        <taxon>Magnoliopsida</taxon>
        <taxon>Liliopsida</taxon>
        <taxon>Zingiberales</taxon>
        <taxon>Musaceae</taxon>
        <taxon>Ensete</taxon>
    </lineage>
</organism>
<protein>
    <recommendedName>
        <fullName evidence="6">EF-hand domain-containing protein</fullName>
    </recommendedName>
</protein>
<comment type="caution">
    <text evidence="7">The sequence shown here is derived from an EMBL/GenBank/DDBJ whole genome shotgun (WGS) entry which is preliminary data.</text>
</comment>
<feature type="chain" id="PRO_5043866109" description="EF-hand domain-containing protein" evidence="5">
    <location>
        <begin position="17"/>
        <end position="201"/>
    </location>
</feature>
<evidence type="ECO:0000259" key="6">
    <source>
        <dbReference type="PROSITE" id="PS50222"/>
    </source>
</evidence>
<keyword evidence="8" id="KW-1185">Reference proteome</keyword>
<accession>A0AAV8PNN3</accession>
<dbReference type="Pfam" id="PF13499">
    <property type="entry name" value="EF-hand_7"/>
    <property type="match status" value="1"/>
</dbReference>
<dbReference type="SUPFAM" id="SSF47473">
    <property type="entry name" value="EF-hand"/>
    <property type="match status" value="1"/>
</dbReference>
<dbReference type="EMBL" id="JAQQAF010000009">
    <property type="protein sequence ID" value="KAJ8459991.1"/>
    <property type="molecule type" value="Genomic_DNA"/>
</dbReference>
<evidence type="ECO:0000256" key="1">
    <source>
        <dbReference type="ARBA" id="ARBA00003291"/>
    </source>
</evidence>
<feature type="domain" description="EF-hand" evidence="6">
    <location>
        <begin position="114"/>
        <end position="149"/>
    </location>
</feature>
<dbReference type="PROSITE" id="PS50222">
    <property type="entry name" value="EF_HAND_2"/>
    <property type="match status" value="3"/>
</dbReference>
<gene>
    <name evidence="7" type="ORF">OPV22_032917</name>
</gene>
<dbReference type="GO" id="GO:0005509">
    <property type="term" value="F:calcium ion binding"/>
    <property type="evidence" value="ECO:0007669"/>
    <property type="project" value="InterPro"/>
</dbReference>
<dbReference type="InterPro" id="IPR039647">
    <property type="entry name" value="EF_hand_pair_protein_CML-like"/>
</dbReference>
<feature type="signal peptide" evidence="5">
    <location>
        <begin position="1"/>
        <end position="16"/>
    </location>
</feature>
<proteinExistence type="predicted"/>
<reference evidence="7 8" key="1">
    <citation type="submission" date="2022-12" db="EMBL/GenBank/DDBJ databases">
        <title>Chromosome-scale assembly of the Ensete ventricosum genome.</title>
        <authorList>
            <person name="Dussert Y."/>
            <person name="Stocks J."/>
            <person name="Wendawek A."/>
            <person name="Woldeyes F."/>
            <person name="Nichols R.A."/>
            <person name="Borrell J.S."/>
        </authorList>
    </citation>
    <scope>NUCLEOTIDE SEQUENCE [LARGE SCALE GENOMIC DNA]</scope>
    <source>
        <strain evidence="8">cv. Maze</strain>
        <tissue evidence="7">Seeds</tissue>
    </source>
</reference>
<evidence type="ECO:0000256" key="5">
    <source>
        <dbReference type="SAM" id="SignalP"/>
    </source>
</evidence>
<evidence type="ECO:0000313" key="7">
    <source>
        <dbReference type="EMBL" id="KAJ8459991.1"/>
    </source>
</evidence>
<keyword evidence="4" id="KW-0106">Calcium</keyword>
<dbReference type="AlphaFoldDB" id="A0AAV8PNN3"/>
<keyword evidence="2" id="KW-0479">Metal-binding</keyword>
<dbReference type="Gene3D" id="1.10.238.10">
    <property type="entry name" value="EF-hand"/>
    <property type="match status" value="2"/>
</dbReference>
<evidence type="ECO:0000313" key="8">
    <source>
        <dbReference type="Proteomes" id="UP001222027"/>
    </source>
</evidence>
<feature type="domain" description="EF-hand" evidence="6">
    <location>
        <begin position="150"/>
        <end position="185"/>
    </location>
</feature>
<dbReference type="PROSITE" id="PS00018">
    <property type="entry name" value="EF_HAND_1"/>
    <property type="match status" value="2"/>
</dbReference>
<evidence type="ECO:0000256" key="4">
    <source>
        <dbReference type="ARBA" id="ARBA00022837"/>
    </source>
</evidence>
<keyword evidence="3" id="KW-0677">Repeat</keyword>
<dbReference type="InterPro" id="IPR002048">
    <property type="entry name" value="EF_hand_dom"/>
</dbReference>
<dbReference type="CDD" id="cd00051">
    <property type="entry name" value="EFh"/>
    <property type="match status" value="1"/>
</dbReference>
<evidence type="ECO:0000256" key="2">
    <source>
        <dbReference type="ARBA" id="ARBA00022723"/>
    </source>
</evidence>
<dbReference type="FunFam" id="1.10.238.10:FF:000089">
    <property type="entry name" value="calmodulin-like protein 3"/>
    <property type="match status" value="1"/>
</dbReference>